<accession>W9VA54</accession>
<dbReference type="PANTHER" id="PTHR34047">
    <property type="entry name" value="NUCLEAR INTRON MATURASE 1, MITOCHONDRIAL-RELATED"/>
    <property type="match status" value="1"/>
</dbReference>
<dbReference type="Proteomes" id="UP000019460">
    <property type="component" value="Unassembled WGS sequence"/>
</dbReference>
<proteinExistence type="inferred from homology"/>
<keyword evidence="5" id="KW-0460">Magnesium</keyword>
<comment type="caution">
    <text evidence="11">The sequence shown here is derived from an EMBL/GenBank/DDBJ whole genome shotgun (WGS) entry which is preliminary data.</text>
</comment>
<organism evidence="11 12">
    <name type="scientific">Imhoffiella purpurea</name>
    <dbReference type="NCBI Taxonomy" id="1249627"/>
    <lineage>
        <taxon>Bacteria</taxon>
        <taxon>Pseudomonadati</taxon>
        <taxon>Pseudomonadota</taxon>
        <taxon>Gammaproteobacteria</taxon>
        <taxon>Chromatiales</taxon>
        <taxon>Chromatiaceae</taxon>
        <taxon>Imhoffiella</taxon>
    </lineage>
</organism>
<evidence type="ECO:0000256" key="2">
    <source>
        <dbReference type="ARBA" id="ARBA00022679"/>
    </source>
</evidence>
<dbReference type="EC" id="2.7.7.49" evidence="1"/>
<evidence type="ECO:0000256" key="8">
    <source>
        <dbReference type="ARBA" id="ARBA00034120"/>
    </source>
</evidence>
<dbReference type="GO" id="GO:0003964">
    <property type="term" value="F:RNA-directed DNA polymerase activity"/>
    <property type="evidence" value="ECO:0007669"/>
    <property type="project" value="UniProtKB-KW"/>
</dbReference>
<evidence type="ECO:0000313" key="11">
    <source>
        <dbReference type="EMBL" id="EXJ13796.1"/>
    </source>
</evidence>
<keyword evidence="2" id="KW-0808">Transferase</keyword>
<name>W9VA54_9GAMM</name>
<dbReference type="PRINTS" id="PR00866">
    <property type="entry name" value="RNADNAPOLMS"/>
</dbReference>
<protein>
    <recommendedName>
        <fullName evidence="1">RNA-directed DNA polymerase</fullName>
        <ecNumber evidence="1">2.7.7.49</ecNumber>
    </recommendedName>
</protein>
<dbReference type="RefSeq" id="WP_052348217.1">
    <property type="nucleotide sequence ID" value="NZ_AONC01000057.1"/>
</dbReference>
<dbReference type="GO" id="GO:0051607">
    <property type="term" value="P:defense response to virus"/>
    <property type="evidence" value="ECO:0007669"/>
    <property type="project" value="UniProtKB-KW"/>
</dbReference>
<evidence type="ECO:0000256" key="7">
    <source>
        <dbReference type="ARBA" id="ARBA00023118"/>
    </source>
</evidence>
<evidence type="ECO:0000313" key="12">
    <source>
        <dbReference type="Proteomes" id="UP000019460"/>
    </source>
</evidence>
<dbReference type="AlphaFoldDB" id="W9VA54"/>
<sequence>MNTLRRDIQTLAASLLAGRWALPDLTDRLQRALHWPHPPASLLAARLLRDLGEHHAPEARTLASWLLQDALLLAHLERGSDARPHIEWLLDAHVMEAQPPAMAADVPQLPTTGDLADWLRISPGELGWFSDLWCSQARASREPLRHYRYQWRHREDRPRLIEIPKPRLKRLQRRVLHEILDPPQPHPAAHGFRAGRSCLTYARPHTGQPVVARMDLRDFFQSVPIRRVTAFFRCLGYPAPVARVLRGLCTHGVSRDVLTRAGLDLPWERRQRLASPHLPQGAPTSPALANLCCYRLDCRLTGLADKLGLRYTRYADDLAFSGAESLRHGFERFHILVARIALEEGFELNTRKTRLMTAAQRQSLTGILVNAHPNLPRREYDSLKAILHNCIRTGPAAQNRAGLPDFRGHLRGRIAYLAQINPDRGARLLRLWEAIEWPDRRATDSADAETAGRRAR</sequence>
<evidence type="ECO:0000256" key="6">
    <source>
        <dbReference type="ARBA" id="ARBA00022918"/>
    </source>
</evidence>
<dbReference type="InterPro" id="IPR000477">
    <property type="entry name" value="RT_dom"/>
</dbReference>
<comment type="similarity">
    <text evidence="8">Belongs to the bacterial reverse transcriptase family.</text>
</comment>
<dbReference type="InterPro" id="IPR043502">
    <property type="entry name" value="DNA/RNA_pol_sf"/>
</dbReference>
<dbReference type="PROSITE" id="PS50878">
    <property type="entry name" value="RT_POL"/>
    <property type="match status" value="1"/>
</dbReference>
<keyword evidence="7" id="KW-0051">Antiviral defense</keyword>
<keyword evidence="4" id="KW-0479">Metal-binding</keyword>
<dbReference type="CDD" id="cd03487">
    <property type="entry name" value="RT_Bac_retron_II"/>
    <property type="match status" value="1"/>
</dbReference>
<gene>
    <name evidence="11" type="ORF">D779_3335</name>
</gene>
<feature type="domain" description="Reverse transcriptase" evidence="10">
    <location>
        <begin position="144"/>
        <end position="369"/>
    </location>
</feature>
<comment type="catalytic activity">
    <reaction evidence="9">
        <text>DNA(n) + a 2'-deoxyribonucleoside 5'-triphosphate = DNA(n+1) + diphosphate</text>
        <dbReference type="Rhea" id="RHEA:22508"/>
        <dbReference type="Rhea" id="RHEA-COMP:17339"/>
        <dbReference type="Rhea" id="RHEA-COMP:17340"/>
        <dbReference type="ChEBI" id="CHEBI:33019"/>
        <dbReference type="ChEBI" id="CHEBI:61560"/>
        <dbReference type="ChEBI" id="CHEBI:173112"/>
        <dbReference type="EC" id="2.7.7.49"/>
    </reaction>
</comment>
<evidence type="ECO:0000256" key="9">
    <source>
        <dbReference type="ARBA" id="ARBA00048173"/>
    </source>
</evidence>
<dbReference type="STRING" id="1249627.D779_3335"/>
<dbReference type="EMBL" id="AONC01000057">
    <property type="protein sequence ID" value="EXJ13796.1"/>
    <property type="molecule type" value="Genomic_DNA"/>
</dbReference>
<evidence type="ECO:0000256" key="5">
    <source>
        <dbReference type="ARBA" id="ARBA00022842"/>
    </source>
</evidence>
<keyword evidence="6 11" id="KW-0695">RNA-directed DNA polymerase</keyword>
<keyword evidence="12" id="KW-1185">Reference proteome</keyword>
<dbReference type="InterPro" id="IPR051083">
    <property type="entry name" value="GrpII_Intron_Splice-Mob/Def"/>
</dbReference>
<dbReference type="GO" id="GO:0046872">
    <property type="term" value="F:metal ion binding"/>
    <property type="evidence" value="ECO:0007669"/>
    <property type="project" value="UniProtKB-KW"/>
</dbReference>
<evidence type="ECO:0000256" key="1">
    <source>
        <dbReference type="ARBA" id="ARBA00012493"/>
    </source>
</evidence>
<dbReference type="Pfam" id="PF00078">
    <property type="entry name" value="RVT_1"/>
    <property type="match status" value="1"/>
</dbReference>
<evidence type="ECO:0000259" key="10">
    <source>
        <dbReference type="PROSITE" id="PS50878"/>
    </source>
</evidence>
<dbReference type="PANTHER" id="PTHR34047:SF7">
    <property type="entry name" value="RNA-DIRECTED DNA POLYMERASE"/>
    <property type="match status" value="1"/>
</dbReference>
<evidence type="ECO:0000256" key="3">
    <source>
        <dbReference type="ARBA" id="ARBA00022695"/>
    </source>
</evidence>
<dbReference type="eggNOG" id="COG3344">
    <property type="taxonomic scope" value="Bacteria"/>
</dbReference>
<dbReference type="PATRIC" id="fig|1249627.3.peg.3487"/>
<dbReference type="InterPro" id="IPR000123">
    <property type="entry name" value="Reverse_transcriptase_msDNA"/>
</dbReference>
<dbReference type="GO" id="GO:0003723">
    <property type="term" value="F:RNA binding"/>
    <property type="evidence" value="ECO:0007669"/>
    <property type="project" value="InterPro"/>
</dbReference>
<evidence type="ECO:0000256" key="4">
    <source>
        <dbReference type="ARBA" id="ARBA00022723"/>
    </source>
</evidence>
<keyword evidence="3" id="KW-0548">Nucleotidyltransferase</keyword>
<reference evidence="11 12" key="1">
    <citation type="submission" date="2012-11" db="EMBL/GenBank/DDBJ databases">
        <title>Genome assembly of Thiorhodococcus sp. AK35.</title>
        <authorList>
            <person name="Nupur N."/>
            <person name="Khatri I."/>
            <person name="Subramanian S."/>
            <person name="Pinnaka A."/>
        </authorList>
    </citation>
    <scope>NUCLEOTIDE SEQUENCE [LARGE SCALE GENOMIC DNA]</scope>
    <source>
        <strain evidence="11 12">AK35</strain>
    </source>
</reference>
<dbReference type="SUPFAM" id="SSF56672">
    <property type="entry name" value="DNA/RNA polymerases"/>
    <property type="match status" value="1"/>
</dbReference>
<dbReference type="OrthoDB" id="7055795at2"/>